<dbReference type="PANTHER" id="PTHR24148:SF64">
    <property type="entry name" value="HETEROKARYON INCOMPATIBILITY DOMAIN-CONTAINING PROTEIN"/>
    <property type="match status" value="1"/>
</dbReference>
<dbReference type="Proteomes" id="UP000799324">
    <property type="component" value="Unassembled WGS sequence"/>
</dbReference>
<sequence>MESPTHSNTVRDDTECSLSTLRAQAGKPLRDIVLEIHNQQWRPNNKSLEFQRELRCFLPAESDTGGLPSQHGSGRPVEIWLTPCSKVDNYVALSYPWTPSYGEDNTTGGYRLPERTVEVRNIVLDRTIRFIRYQRGSRGMIPFWTDRISIDQEDTPKKEKYMQSMDLVYQRCTFAVGYLWVEVKTQRQVHHLSSLLAGHIVEETVDGQAAWREGFDEQTWYEVLDLLVQITDDQWWSRAWIFQEDYLAGTKMWLLIRHAPGLNKPCAGNLGTLSGELVVKSDRLRKYATLFCLALRDLDKRPPVRNACQRVLQRAGKYTTLHRYRRSGQPTMTVRVFTDLTKRDITVPSDMLAIAANVCGYDARILAANNTLETSLSLGLLTLCMSNGEIISDDDGETACYGNILDFLRKHTMRINAPLVDGALTFLKHSRLSVKDLSVTGIHTEGVLWKLSDPIHPQHFRQCTSAAPENRSQRDLFRNGLSHYQRSRLNDLLKVLTQRNKLYGRLVEDLETYLAVHDRLARRDDWPPRFVMDVMAAYVVDAMDTGKYLQVARLVSGSAHDSRYRAVFVRDRNEIKRSGPTHVFTSWARANELIQKDMKRKRLAKYVSIEVSLDEKEQRQARSLRSRGWTNGLCFFGGETKFSFVFAWPKSLCK</sequence>
<proteinExistence type="predicted"/>
<organism evidence="2 3">
    <name type="scientific">Lophiostoma macrostomum CBS 122681</name>
    <dbReference type="NCBI Taxonomy" id="1314788"/>
    <lineage>
        <taxon>Eukaryota</taxon>
        <taxon>Fungi</taxon>
        <taxon>Dikarya</taxon>
        <taxon>Ascomycota</taxon>
        <taxon>Pezizomycotina</taxon>
        <taxon>Dothideomycetes</taxon>
        <taxon>Pleosporomycetidae</taxon>
        <taxon>Pleosporales</taxon>
        <taxon>Lophiostomataceae</taxon>
        <taxon>Lophiostoma</taxon>
    </lineage>
</organism>
<dbReference type="OrthoDB" id="270167at2759"/>
<dbReference type="EMBL" id="MU004649">
    <property type="protein sequence ID" value="KAF2647252.1"/>
    <property type="molecule type" value="Genomic_DNA"/>
</dbReference>
<dbReference type="InterPro" id="IPR010730">
    <property type="entry name" value="HET"/>
</dbReference>
<evidence type="ECO:0000313" key="3">
    <source>
        <dbReference type="Proteomes" id="UP000799324"/>
    </source>
</evidence>
<dbReference type="PANTHER" id="PTHR24148">
    <property type="entry name" value="ANKYRIN REPEAT DOMAIN-CONTAINING PROTEIN 39 HOMOLOG-RELATED"/>
    <property type="match status" value="1"/>
</dbReference>
<dbReference type="Pfam" id="PF06985">
    <property type="entry name" value="HET"/>
    <property type="match status" value="1"/>
</dbReference>
<feature type="domain" description="Heterokaryon incompatibility" evidence="1">
    <location>
        <begin position="90"/>
        <end position="244"/>
    </location>
</feature>
<evidence type="ECO:0000259" key="1">
    <source>
        <dbReference type="Pfam" id="PF06985"/>
    </source>
</evidence>
<dbReference type="AlphaFoldDB" id="A0A6A6SIP4"/>
<dbReference type="InterPro" id="IPR052895">
    <property type="entry name" value="HetReg/Transcr_Mod"/>
</dbReference>
<name>A0A6A6SIP4_9PLEO</name>
<accession>A0A6A6SIP4</accession>
<evidence type="ECO:0000313" key="2">
    <source>
        <dbReference type="EMBL" id="KAF2647252.1"/>
    </source>
</evidence>
<gene>
    <name evidence="2" type="ORF">K491DRAFT_699749</name>
</gene>
<reference evidence="2" key="1">
    <citation type="journal article" date="2020" name="Stud. Mycol.">
        <title>101 Dothideomycetes genomes: a test case for predicting lifestyles and emergence of pathogens.</title>
        <authorList>
            <person name="Haridas S."/>
            <person name="Albert R."/>
            <person name="Binder M."/>
            <person name="Bloem J."/>
            <person name="Labutti K."/>
            <person name="Salamov A."/>
            <person name="Andreopoulos B."/>
            <person name="Baker S."/>
            <person name="Barry K."/>
            <person name="Bills G."/>
            <person name="Bluhm B."/>
            <person name="Cannon C."/>
            <person name="Castanera R."/>
            <person name="Culley D."/>
            <person name="Daum C."/>
            <person name="Ezra D."/>
            <person name="Gonzalez J."/>
            <person name="Henrissat B."/>
            <person name="Kuo A."/>
            <person name="Liang C."/>
            <person name="Lipzen A."/>
            <person name="Lutzoni F."/>
            <person name="Magnuson J."/>
            <person name="Mondo S."/>
            <person name="Nolan M."/>
            <person name="Ohm R."/>
            <person name="Pangilinan J."/>
            <person name="Park H.-J."/>
            <person name="Ramirez L."/>
            <person name="Alfaro M."/>
            <person name="Sun H."/>
            <person name="Tritt A."/>
            <person name="Yoshinaga Y."/>
            <person name="Zwiers L.-H."/>
            <person name="Turgeon B."/>
            <person name="Goodwin S."/>
            <person name="Spatafora J."/>
            <person name="Crous P."/>
            <person name="Grigoriev I."/>
        </authorList>
    </citation>
    <scope>NUCLEOTIDE SEQUENCE</scope>
    <source>
        <strain evidence="2">CBS 122681</strain>
    </source>
</reference>
<protein>
    <recommendedName>
        <fullName evidence="1">Heterokaryon incompatibility domain-containing protein</fullName>
    </recommendedName>
</protein>
<keyword evidence="3" id="KW-1185">Reference proteome</keyword>